<sequence>MYAHVITFVTGPDTKHESERMAHEAMVWLCDQDGFVGANFLADYENGEHKWITIWDTVEEPKVSEAELSKMKENIGNRYHWGVTIEEFQVYEAGPNK</sequence>
<evidence type="ECO:0000313" key="1">
    <source>
        <dbReference type="EMBL" id="MFB5191993.1"/>
    </source>
</evidence>
<organism evidence="1 2">
    <name type="scientific">Alicyclobacillus fastidiosus</name>
    <dbReference type="NCBI Taxonomy" id="392011"/>
    <lineage>
        <taxon>Bacteria</taxon>
        <taxon>Bacillati</taxon>
        <taxon>Bacillota</taxon>
        <taxon>Bacilli</taxon>
        <taxon>Bacillales</taxon>
        <taxon>Alicyclobacillaceae</taxon>
        <taxon>Alicyclobacillus</taxon>
    </lineage>
</organism>
<proteinExistence type="predicted"/>
<evidence type="ECO:0000313" key="2">
    <source>
        <dbReference type="Proteomes" id="UP001579974"/>
    </source>
</evidence>
<dbReference type="RefSeq" id="WP_275476010.1">
    <property type="nucleotide sequence ID" value="NZ_CP162940.1"/>
</dbReference>
<name>A0ABV5AI92_9BACL</name>
<protein>
    <recommendedName>
        <fullName evidence="3">ABM domain-containing protein</fullName>
    </recommendedName>
</protein>
<evidence type="ECO:0008006" key="3">
    <source>
        <dbReference type="Google" id="ProtNLM"/>
    </source>
</evidence>
<dbReference type="EMBL" id="JBDXSU010000016">
    <property type="protein sequence ID" value="MFB5191993.1"/>
    <property type="molecule type" value="Genomic_DNA"/>
</dbReference>
<reference evidence="1 2" key="1">
    <citation type="journal article" date="2024" name="Int. J. Mol. Sci.">
        <title>Exploration of Alicyclobacillus spp. Genome in Search of Antibiotic Resistance.</title>
        <authorList>
            <person name="Bucka-Kolendo J."/>
            <person name="Kiousi D.E."/>
            <person name="Dekowska A."/>
            <person name="Mikolajczuk-Szczyrba A."/>
            <person name="Karadedos D.M."/>
            <person name="Michael P."/>
            <person name="Galanis A."/>
            <person name="Sokolowska B."/>
        </authorList>
    </citation>
    <scope>NUCLEOTIDE SEQUENCE [LARGE SCALE GENOMIC DNA]</scope>
    <source>
        <strain evidence="1 2">KKP 3000</strain>
    </source>
</reference>
<keyword evidence="2" id="KW-1185">Reference proteome</keyword>
<dbReference type="InterPro" id="IPR011008">
    <property type="entry name" value="Dimeric_a/b-barrel"/>
</dbReference>
<comment type="caution">
    <text evidence="1">The sequence shown here is derived from an EMBL/GenBank/DDBJ whole genome shotgun (WGS) entry which is preliminary data.</text>
</comment>
<dbReference type="Proteomes" id="UP001579974">
    <property type="component" value="Unassembled WGS sequence"/>
</dbReference>
<gene>
    <name evidence="1" type="ORF">KKP3000_000785</name>
</gene>
<accession>A0ABV5AI92</accession>
<dbReference type="SUPFAM" id="SSF54909">
    <property type="entry name" value="Dimeric alpha+beta barrel"/>
    <property type="match status" value="1"/>
</dbReference>